<dbReference type="Gene3D" id="3.40.1260.20">
    <property type="entry name" value="Ribonuclease E, catalytic domain"/>
    <property type="match status" value="1"/>
</dbReference>
<evidence type="ECO:0000256" key="14">
    <source>
        <dbReference type="ARBA" id="ARBA00022884"/>
    </source>
</evidence>
<evidence type="ECO:0000256" key="9">
    <source>
        <dbReference type="ARBA" id="ARBA00022730"/>
    </source>
</evidence>
<evidence type="ECO:0000256" key="4">
    <source>
        <dbReference type="ARBA" id="ARBA00022519"/>
    </source>
</evidence>
<keyword evidence="11 16" id="KW-0378">Hydrolase</keyword>
<keyword evidence="9 16" id="KW-0699">rRNA-binding</keyword>
<evidence type="ECO:0000256" key="12">
    <source>
        <dbReference type="ARBA" id="ARBA00022833"/>
    </source>
</evidence>
<dbReference type="GO" id="GO:0000287">
    <property type="term" value="F:magnesium ion binding"/>
    <property type="evidence" value="ECO:0007669"/>
    <property type="project" value="UniProtKB-UniRule"/>
</dbReference>
<organism evidence="19 20">
    <name type="scientific">Marinobacterium nitratireducens</name>
    <dbReference type="NCBI Taxonomy" id="518897"/>
    <lineage>
        <taxon>Bacteria</taxon>
        <taxon>Pseudomonadati</taxon>
        <taxon>Pseudomonadota</taxon>
        <taxon>Gammaproteobacteria</taxon>
        <taxon>Oceanospirillales</taxon>
        <taxon>Oceanospirillaceae</taxon>
        <taxon>Marinobacterium</taxon>
    </lineage>
</organism>
<dbReference type="GO" id="GO:0008995">
    <property type="term" value="F:ribonuclease E activity"/>
    <property type="evidence" value="ECO:0007669"/>
    <property type="project" value="UniProtKB-EC"/>
</dbReference>
<feature type="region of interest" description="Disordered" evidence="17">
    <location>
        <begin position="596"/>
        <end position="1055"/>
    </location>
</feature>
<evidence type="ECO:0000313" key="19">
    <source>
        <dbReference type="EMBL" id="GGO85444.1"/>
    </source>
</evidence>
<dbReference type="Pfam" id="PF10150">
    <property type="entry name" value="RNase_E_G"/>
    <property type="match status" value="1"/>
</dbReference>
<dbReference type="GO" id="GO:0009898">
    <property type="term" value="C:cytoplasmic side of plasma membrane"/>
    <property type="evidence" value="ECO:0007669"/>
    <property type="project" value="UniProtKB-UniRule"/>
</dbReference>
<evidence type="ECO:0000256" key="17">
    <source>
        <dbReference type="SAM" id="MobiDB-lite"/>
    </source>
</evidence>
<dbReference type="AlphaFoldDB" id="A0A917ZN30"/>
<feature type="compositionally biased region" description="Low complexity" evidence="17">
    <location>
        <begin position="1010"/>
        <end position="1021"/>
    </location>
</feature>
<keyword evidence="10 16" id="KW-0255">Endonuclease</keyword>
<feature type="compositionally biased region" description="Polar residues" evidence="17">
    <location>
        <begin position="861"/>
        <end position="878"/>
    </location>
</feature>
<feature type="compositionally biased region" description="Polar residues" evidence="17">
    <location>
        <begin position="672"/>
        <end position="689"/>
    </location>
</feature>
<dbReference type="SMART" id="SM00316">
    <property type="entry name" value="S1"/>
    <property type="match status" value="1"/>
</dbReference>
<dbReference type="GO" id="GO:0008033">
    <property type="term" value="P:tRNA processing"/>
    <property type="evidence" value="ECO:0007669"/>
    <property type="project" value="UniProtKB-UniRule"/>
</dbReference>
<dbReference type="GO" id="GO:0019843">
    <property type="term" value="F:rRNA binding"/>
    <property type="evidence" value="ECO:0007669"/>
    <property type="project" value="UniProtKB-KW"/>
</dbReference>
<feature type="compositionally biased region" description="Low complexity" evidence="17">
    <location>
        <begin position="529"/>
        <end position="544"/>
    </location>
</feature>
<keyword evidence="13 16" id="KW-0460">Magnesium</keyword>
<keyword evidence="20" id="KW-1185">Reference proteome</keyword>
<feature type="binding site" evidence="16">
    <location>
        <position position="299"/>
    </location>
    <ligand>
        <name>Mg(2+)</name>
        <dbReference type="ChEBI" id="CHEBI:18420"/>
        <note>catalytic</note>
    </ligand>
</feature>
<dbReference type="SUPFAM" id="SSF50249">
    <property type="entry name" value="Nucleic acid-binding proteins"/>
    <property type="match status" value="1"/>
</dbReference>
<dbReference type="PANTHER" id="PTHR30001:SF1">
    <property type="entry name" value="RIBONUCLEASE E_G-LIKE PROTEIN, CHLOROPLASTIC"/>
    <property type="match status" value="1"/>
</dbReference>
<keyword evidence="14 16" id="KW-0694">RNA-binding</keyword>
<comment type="cofactor">
    <cofactor evidence="16">
        <name>Zn(2+)</name>
        <dbReference type="ChEBI" id="CHEBI:29105"/>
    </cofactor>
    <text evidence="16">Binds 2 Zn(2+) ions per homotetramer.</text>
</comment>
<keyword evidence="7 16" id="KW-0540">Nuclease</keyword>
<dbReference type="GO" id="GO:0008270">
    <property type="term" value="F:zinc ion binding"/>
    <property type="evidence" value="ECO:0007669"/>
    <property type="project" value="UniProtKB-UniRule"/>
</dbReference>
<dbReference type="InterPro" id="IPR048583">
    <property type="entry name" value="RNase_E_G_thioredoxin-like"/>
</dbReference>
<keyword evidence="6 16" id="KW-0819">tRNA processing</keyword>
<dbReference type="EMBL" id="BMLT01000009">
    <property type="protein sequence ID" value="GGO85444.1"/>
    <property type="molecule type" value="Genomic_DNA"/>
</dbReference>
<keyword evidence="16" id="KW-0820">tRNA-binding</keyword>
<comment type="subcellular location">
    <subcellularLocation>
        <location evidence="16">Cytoplasm</location>
    </subcellularLocation>
    <subcellularLocation>
        <location evidence="16">Cell inner membrane</location>
        <topology evidence="16">Peripheral membrane protein</topology>
        <orientation evidence="16">Cytoplasmic side</orientation>
    </subcellularLocation>
</comment>
<comment type="catalytic activity">
    <reaction evidence="16">
        <text>Endonucleolytic cleavage of single-stranded RNA in A- and U-rich regions.</text>
        <dbReference type="EC" id="3.1.26.12"/>
    </reaction>
</comment>
<evidence type="ECO:0000256" key="15">
    <source>
        <dbReference type="ARBA" id="ARBA00023136"/>
    </source>
</evidence>
<evidence type="ECO:0000256" key="13">
    <source>
        <dbReference type="ARBA" id="ARBA00022842"/>
    </source>
</evidence>
<dbReference type="InterPro" id="IPR028878">
    <property type="entry name" value="RNase_E"/>
</dbReference>
<keyword evidence="15 16" id="KW-0472">Membrane</keyword>
<feature type="compositionally biased region" description="Basic and acidic residues" evidence="17">
    <location>
        <begin position="699"/>
        <end position="751"/>
    </location>
</feature>
<dbReference type="GO" id="GO:0006402">
    <property type="term" value="P:mRNA catabolic process"/>
    <property type="evidence" value="ECO:0007669"/>
    <property type="project" value="UniProtKB-UniRule"/>
</dbReference>
<dbReference type="Pfam" id="PF20833">
    <property type="entry name" value="RNase_E_G_Thio"/>
    <property type="match status" value="1"/>
</dbReference>
<feature type="compositionally biased region" description="Low complexity" evidence="17">
    <location>
        <begin position="850"/>
        <end position="860"/>
    </location>
</feature>
<feature type="compositionally biased region" description="Low complexity" evidence="17">
    <location>
        <begin position="810"/>
        <end position="824"/>
    </location>
</feature>
<feature type="compositionally biased region" description="Low complexity" evidence="17">
    <location>
        <begin position="551"/>
        <end position="571"/>
    </location>
</feature>
<dbReference type="NCBIfam" id="NF008074">
    <property type="entry name" value="PRK10811.1"/>
    <property type="match status" value="1"/>
</dbReference>
<evidence type="ECO:0000313" key="20">
    <source>
        <dbReference type="Proteomes" id="UP000599578"/>
    </source>
</evidence>
<dbReference type="GO" id="GO:0005737">
    <property type="term" value="C:cytoplasm"/>
    <property type="evidence" value="ECO:0007669"/>
    <property type="project" value="UniProtKB-SubCell"/>
</dbReference>
<keyword evidence="3 16" id="KW-0963">Cytoplasm</keyword>
<feature type="compositionally biased region" description="Low complexity" evidence="17">
    <location>
        <begin position="968"/>
        <end position="978"/>
    </location>
</feature>
<feature type="binding site" evidence="16">
    <location>
        <position position="403"/>
    </location>
    <ligand>
        <name>Zn(2+)</name>
        <dbReference type="ChEBI" id="CHEBI:29105"/>
        <note>ligand shared between dimeric partners</note>
    </ligand>
</feature>
<evidence type="ECO:0000256" key="1">
    <source>
        <dbReference type="ARBA" id="ARBA00005663"/>
    </source>
</evidence>
<protein>
    <recommendedName>
        <fullName evidence="16">Ribonuclease E</fullName>
        <shortName evidence="16">RNase E</shortName>
        <ecNumber evidence="16">3.1.26.12</ecNumber>
    </recommendedName>
</protein>
<feature type="compositionally biased region" description="Basic and acidic residues" evidence="17">
    <location>
        <begin position="614"/>
        <end position="629"/>
    </location>
</feature>
<evidence type="ECO:0000256" key="5">
    <source>
        <dbReference type="ARBA" id="ARBA00022552"/>
    </source>
</evidence>
<keyword evidence="5 16" id="KW-0698">rRNA processing</keyword>
<feature type="compositionally biased region" description="Basic and acidic residues" evidence="17">
    <location>
        <begin position="939"/>
        <end position="962"/>
    </location>
</feature>
<feature type="compositionally biased region" description="Basic and acidic residues" evidence="17">
    <location>
        <begin position="778"/>
        <end position="807"/>
    </location>
</feature>
<dbReference type="NCBIfam" id="TIGR00757">
    <property type="entry name" value="RNaseEG"/>
    <property type="match status" value="1"/>
</dbReference>
<comment type="similarity">
    <text evidence="1">Belongs to the RNase E/G family. RNase G subfamily.</text>
</comment>
<dbReference type="InterPro" id="IPR003029">
    <property type="entry name" value="S1_domain"/>
</dbReference>
<keyword evidence="2 16" id="KW-1003">Cell membrane</keyword>
<feature type="domain" description="S1 motif" evidence="18">
    <location>
        <begin position="36"/>
        <end position="116"/>
    </location>
</feature>
<evidence type="ECO:0000256" key="3">
    <source>
        <dbReference type="ARBA" id="ARBA00022490"/>
    </source>
</evidence>
<comment type="subunit">
    <text evidence="16">Component of the RNA degradosome, which is a multiprotein complex involved in RNA processing and mRNA degradation. Within the RNA degradosome, RNase E assembles into a homotetramer formed by a dimer of dimers.</text>
</comment>
<evidence type="ECO:0000256" key="6">
    <source>
        <dbReference type="ARBA" id="ARBA00022694"/>
    </source>
</evidence>
<evidence type="ECO:0000256" key="7">
    <source>
        <dbReference type="ARBA" id="ARBA00022722"/>
    </source>
</evidence>
<comment type="cofactor">
    <cofactor evidence="16">
        <name>Mg(2+)</name>
        <dbReference type="ChEBI" id="CHEBI:18420"/>
    </cofactor>
    <text evidence="16">Binds 1 Mg(2+) ion per subunit.</text>
</comment>
<dbReference type="GO" id="GO:0006364">
    <property type="term" value="P:rRNA processing"/>
    <property type="evidence" value="ECO:0007669"/>
    <property type="project" value="UniProtKB-UniRule"/>
</dbReference>
<comment type="caution">
    <text evidence="19">The sequence shown here is derived from an EMBL/GenBank/DDBJ whole genome shotgun (WGS) entry which is preliminary data.</text>
</comment>
<sequence length="1055" mass="114773">MLINATQPEELRVALVDGQRLYDLDIESASREQKKANIYKGKITRVEPSLEAAFVDYGAERHGFLPMKEIAREYFYKQPEKGGRPNIKDVLKEGTEVIVQVEKEERGNKGAALTTFISLAGRYLVLMPNNPRAGGISRRIEGDERSQLKEALAGVEVPDKMGIIIRTAGVGRSSEELQWDLNYLVTMWEAITEASGKRSAPFLIYQESNVVIRAVRDYLRNDIGEVLIDSESVYEEAKQFVRHVMPSYESKVKLYKDQTPLFNRYQIETQIETAFEREVNLPSGGSIVIDPTEALVSIDINSARATRGGDIEETALHTNLEAAEEIARQLRLRDIGGLVVIDFIDMTPIKNQRAVEDKLADALKLDRARVQMGRISRFGLLEMSRQRLRPSLAESRGTVCPRCNGQGTIRDTESLALSILRLIEEESAKDRTAQIRAILPVTAATYLLNEKRHEVHAIELRHRVRVVIVPNPNMETPHYEVVRLRDDHTVATTNDASYTLQPPPKQEEYTSASNAQVKRESAAVQGISPAAPAPSAAPAAAAEPQAEEEPAPAAAAPAPQPAHAAPQPAPLTTQAAPASFIERLIGMIKGLFANTEPAPAPEPVAPPKAQPAGSEDRKSRSESKSERPRRSSSSSSSSNGGERKPPRRRRDSDRRRRGQDSDEIITIEPKSNVETAPESTGDESQQNAPKKSRRRRRNRREDGSENRSEARSTDTATEELRKDSEQDSEQASERPAEERQTRDAGDDSDTRARRRGRRRRGSERVAERTAIAATGTETSDKDQAEAAEQSEKPKKKDRAARREKSEAETAEAAPQAGAASAETTPAVAESGERLGGEQAASDAEAPKPAPEAAPVASEAANDTSTIDETVVTASSQVSTDEDKSKPAASAEAETESQPSTAVTKTAQAGAGEKPSESDKATAQAGSEADAAKPASEADATQKTEAEKVEAEAEDQTKAKAGEADEATAETAESAAQADTEAESSKAEAEVTDETASSAAADASDKDAAEAEPAQASEQAPRPRGRRRSRRAPNDPREKRRGQQQAKEPRAEEQHS</sequence>
<keyword evidence="12 16" id="KW-0862">Zinc</keyword>
<evidence type="ECO:0000256" key="11">
    <source>
        <dbReference type="ARBA" id="ARBA00022801"/>
    </source>
</evidence>
<feature type="region of interest" description="Required for zinc-mediated homotetramerization and catalytic activity" evidence="16">
    <location>
        <begin position="400"/>
        <end position="403"/>
    </location>
</feature>
<keyword evidence="4 16" id="KW-0997">Cell inner membrane</keyword>
<dbReference type="PROSITE" id="PS50126">
    <property type="entry name" value="S1"/>
    <property type="match status" value="1"/>
</dbReference>
<name>A0A917ZN30_9GAMM</name>
<evidence type="ECO:0000256" key="16">
    <source>
        <dbReference type="HAMAP-Rule" id="MF_00970"/>
    </source>
</evidence>
<feature type="region of interest" description="Disordered" evidence="17">
    <location>
        <begin position="495"/>
        <end position="571"/>
    </location>
</feature>
<feature type="compositionally biased region" description="Basic and acidic residues" evidence="17">
    <location>
        <begin position="1046"/>
        <end position="1055"/>
    </location>
</feature>
<feature type="binding site" evidence="16">
    <location>
        <position position="400"/>
    </location>
    <ligand>
        <name>Zn(2+)</name>
        <dbReference type="ChEBI" id="CHEBI:29105"/>
        <note>ligand shared between dimeric partners</note>
    </ligand>
</feature>
<dbReference type="Pfam" id="PF00575">
    <property type="entry name" value="S1"/>
    <property type="match status" value="1"/>
</dbReference>
<feature type="binding site" evidence="16">
    <location>
        <position position="342"/>
    </location>
    <ligand>
        <name>Mg(2+)</name>
        <dbReference type="ChEBI" id="CHEBI:18420"/>
        <note>catalytic</note>
    </ligand>
</feature>
<evidence type="ECO:0000256" key="8">
    <source>
        <dbReference type="ARBA" id="ARBA00022723"/>
    </source>
</evidence>
<comment type="function">
    <text evidence="16">Endoribonuclease that plays a central role in RNA processing and decay. Required for the maturation of 5S and 16S rRNAs and the majority of tRNAs. Also involved in the degradation of most mRNAs.</text>
</comment>
<reference evidence="19 20" key="1">
    <citation type="journal article" date="2014" name="Int. J. Syst. Evol. Microbiol.">
        <title>Complete genome sequence of Corynebacterium casei LMG S-19264T (=DSM 44701T), isolated from a smear-ripened cheese.</title>
        <authorList>
            <consortium name="US DOE Joint Genome Institute (JGI-PGF)"/>
            <person name="Walter F."/>
            <person name="Albersmeier A."/>
            <person name="Kalinowski J."/>
            <person name="Ruckert C."/>
        </authorList>
    </citation>
    <scope>NUCLEOTIDE SEQUENCE [LARGE SCALE GENOMIC DNA]</scope>
    <source>
        <strain evidence="19 20">CGMCC 1.7286</strain>
    </source>
</reference>
<feature type="compositionally biased region" description="Basic and acidic residues" evidence="17">
    <location>
        <begin position="650"/>
        <end position="660"/>
    </location>
</feature>
<dbReference type="HAMAP" id="MF_00970">
    <property type="entry name" value="RNase_E"/>
    <property type="match status" value="1"/>
</dbReference>
<evidence type="ECO:0000256" key="2">
    <source>
        <dbReference type="ARBA" id="ARBA00022475"/>
    </source>
</evidence>
<evidence type="ECO:0000256" key="10">
    <source>
        <dbReference type="ARBA" id="ARBA00022759"/>
    </source>
</evidence>
<feature type="compositionally biased region" description="Low complexity" evidence="17">
    <location>
        <begin position="926"/>
        <end position="938"/>
    </location>
</feature>
<dbReference type="EC" id="3.1.26.12" evidence="16"/>
<proteinExistence type="inferred from homology"/>
<evidence type="ECO:0000259" key="18">
    <source>
        <dbReference type="PROSITE" id="PS50126"/>
    </source>
</evidence>
<dbReference type="CDD" id="cd04453">
    <property type="entry name" value="S1_RNase_E"/>
    <property type="match status" value="1"/>
</dbReference>
<dbReference type="Gene3D" id="2.40.50.140">
    <property type="entry name" value="Nucleic acid-binding proteins"/>
    <property type="match status" value="1"/>
</dbReference>
<dbReference type="Proteomes" id="UP000599578">
    <property type="component" value="Unassembled WGS sequence"/>
</dbReference>
<gene>
    <name evidence="16 19" type="primary">rne</name>
    <name evidence="19" type="ORF">GCM10011348_33990</name>
</gene>
<feature type="compositionally biased region" description="Polar residues" evidence="17">
    <location>
        <begin position="895"/>
        <end position="906"/>
    </location>
</feature>
<dbReference type="InterPro" id="IPR004659">
    <property type="entry name" value="RNase_E/G"/>
</dbReference>
<dbReference type="InterPro" id="IPR012340">
    <property type="entry name" value="NA-bd_OB-fold"/>
</dbReference>
<dbReference type="FunFam" id="2.40.50.140:FF:000040">
    <property type="entry name" value="Ribonuclease E"/>
    <property type="match status" value="1"/>
</dbReference>
<keyword evidence="8 16" id="KW-0479">Metal-binding</keyword>
<dbReference type="GO" id="GO:0000049">
    <property type="term" value="F:tRNA binding"/>
    <property type="evidence" value="ECO:0007669"/>
    <property type="project" value="UniProtKB-KW"/>
</dbReference>
<feature type="compositionally biased region" description="Basic residues" evidence="17">
    <location>
        <begin position="752"/>
        <end position="761"/>
    </location>
</feature>
<dbReference type="PANTHER" id="PTHR30001">
    <property type="entry name" value="RIBONUCLEASE"/>
    <property type="match status" value="1"/>
</dbReference>
<feature type="compositionally biased region" description="Low complexity" evidence="17">
    <location>
        <begin position="631"/>
        <end position="640"/>
    </location>
</feature>
<feature type="compositionally biased region" description="Pro residues" evidence="17">
    <location>
        <begin position="598"/>
        <end position="609"/>
    </location>
</feature>
<dbReference type="InterPro" id="IPR019307">
    <property type="entry name" value="RNA-bd_AU-1/RNase_E/G"/>
</dbReference>
<comment type="similarity">
    <text evidence="16">Belongs to the RNase E/G family. RNase E subfamily.</text>
</comment>
<accession>A0A917ZN30</accession>